<protein>
    <submittedName>
        <fullName evidence="1">Uncharacterized protein</fullName>
    </submittedName>
</protein>
<comment type="caution">
    <text evidence="1">The sequence shown here is derived from an EMBL/GenBank/DDBJ whole genome shotgun (WGS) entry which is preliminary data.</text>
</comment>
<gene>
    <name evidence="1" type="primary">Acey_s0100.g3274</name>
    <name evidence="1" type="ORF">Y032_0100g3274</name>
</gene>
<proteinExistence type="predicted"/>
<keyword evidence="2" id="KW-1185">Reference proteome</keyword>
<organism evidence="1 2">
    <name type="scientific">Ancylostoma ceylanicum</name>
    <dbReference type="NCBI Taxonomy" id="53326"/>
    <lineage>
        <taxon>Eukaryota</taxon>
        <taxon>Metazoa</taxon>
        <taxon>Ecdysozoa</taxon>
        <taxon>Nematoda</taxon>
        <taxon>Chromadorea</taxon>
        <taxon>Rhabditida</taxon>
        <taxon>Rhabditina</taxon>
        <taxon>Rhabditomorpha</taxon>
        <taxon>Strongyloidea</taxon>
        <taxon>Ancylostomatidae</taxon>
        <taxon>Ancylostomatinae</taxon>
        <taxon>Ancylostoma</taxon>
    </lineage>
</organism>
<evidence type="ECO:0000313" key="2">
    <source>
        <dbReference type="Proteomes" id="UP000024635"/>
    </source>
</evidence>
<dbReference type="Proteomes" id="UP000024635">
    <property type="component" value="Unassembled WGS sequence"/>
</dbReference>
<name>A0A016TII5_9BILA</name>
<evidence type="ECO:0000313" key="1">
    <source>
        <dbReference type="EMBL" id="EYC02398.1"/>
    </source>
</evidence>
<dbReference type="AlphaFoldDB" id="A0A016TII5"/>
<reference evidence="2" key="1">
    <citation type="journal article" date="2015" name="Nat. Genet.">
        <title>The genome and transcriptome of the zoonotic hookworm Ancylostoma ceylanicum identify infection-specific gene families.</title>
        <authorList>
            <person name="Schwarz E.M."/>
            <person name="Hu Y."/>
            <person name="Antoshechkin I."/>
            <person name="Miller M.M."/>
            <person name="Sternberg P.W."/>
            <person name="Aroian R.V."/>
        </authorList>
    </citation>
    <scope>NUCLEOTIDE SEQUENCE</scope>
    <source>
        <strain evidence="2">HY135</strain>
    </source>
</reference>
<dbReference type="EMBL" id="JARK01001436">
    <property type="protein sequence ID" value="EYC02398.1"/>
    <property type="molecule type" value="Genomic_DNA"/>
</dbReference>
<sequence>MLNAKLLRVLTGVKLLVMVNRNGQFTYSYLLLEQVVECCRGQLQRFLQLQLQRVSVILQIYWANFQKQS</sequence>
<accession>A0A016TII5</accession>